<reference evidence="2 3" key="1">
    <citation type="submission" date="2023-12" db="EMBL/GenBank/DDBJ databases">
        <title>A high-quality genome assembly for Dillenia turbinata (Dilleniales).</title>
        <authorList>
            <person name="Chanderbali A."/>
        </authorList>
    </citation>
    <scope>NUCLEOTIDE SEQUENCE [LARGE SCALE GENOMIC DNA]</scope>
    <source>
        <strain evidence="2">LSX21</strain>
        <tissue evidence="2">Leaf</tissue>
    </source>
</reference>
<accession>A0AAN8ZMP6</accession>
<evidence type="ECO:0000313" key="3">
    <source>
        <dbReference type="Proteomes" id="UP001370490"/>
    </source>
</evidence>
<name>A0AAN8ZMP6_9MAGN</name>
<keyword evidence="1" id="KW-1133">Transmembrane helix</keyword>
<keyword evidence="3" id="KW-1185">Reference proteome</keyword>
<feature type="transmembrane region" description="Helical" evidence="1">
    <location>
        <begin position="75"/>
        <end position="106"/>
    </location>
</feature>
<evidence type="ECO:0000256" key="1">
    <source>
        <dbReference type="SAM" id="Phobius"/>
    </source>
</evidence>
<sequence>MGLSKLKIELVSKEKARYTRYSNGKRKRLRKMAQEFSALWVVIPITVSIINHIVDIRSCRYQKSSFLWAGTGRRLLRIFPFIANSTGFFPLLPILLVLFLLLWSILSYFEVQEAPVLEFLLVECVISPKTVGFQRKIGVVHGLFLTLLEILILKRRGSISGFVLPSCFPLIANSMDTLLAIVGIINQYSFDYQPGKEAITVHGLASDTPSKLKATHIFLMRSYAFFLSVSILSYFEVHEVSLLEFPLAESIISPDTV</sequence>
<keyword evidence="1" id="KW-0812">Transmembrane</keyword>
<proteinExistence type="predicted"/>
<comment type="caution">
    <text evidence="2">The sequence shown here is derived from an EMBL/GenBank/DDBJ whole genome shotgun (WGS) entry which is preliminary data.</text>
</comment>
<dbReference type="AlphaFoldDB" id="A0AAN8ZMP6"/>
<evidence type="ECO:0000313" key="2">
    <source>
        <dbReference type="EMBL" id="KAK6939630.1"/>
    </source>
</evidence>
<organism evidence="2 3">
    <name type="scientific">Dillenia turbinata</name>
    <dbReference type="NCBI Taxonomy" id="194707"/>
    <lineage>
        <taxon>Eukaryota</taxon>
        <taxon>Viridiplantae</taxon>
        <taxon>Streptophyta</taxon>
        <taxon>Embryophyta</taxon>
        <taxon>Tracheophyta</taxon>
        <taxon>Spermatophyta</taxon>
        <taxon>Magnoliopsida</taxon>
        <taxon>eudicotyledons</taxon>
        <taxon>Gunneridae</taxon>
        <taxon>Pentapetalae</taxon>
        <taxon>Dilleniales</taxon>
        <taxon>Dilleniaceae</taxon>
        <taxon>Dillenia</taxon>
    </lineage>
</organism>
<gene>
    <name evidence="2" type="ORF">RJ641_029161</name>
</gene>
<feature type="transmembrane region" description="Helical" evidence="1">
    <location>
        <begin position="36"/>
        <end position="54"/>
    </location>
</feature>
<feature type="non-terminal residue" evidence="2">
    <location>
        <position position="257"/>
    </location>
</feature>
<dbReference type="EMBL" id="JBAMMX010000005">
    <property type="protein sequence ID" value="KAK6939630.1"/>
    <property type="molecule type" value="Genomic_DNA"/>
</dbReference>
<keyword evidence="1" id="KW-0472">Membrane</keyword>
<dbReference type="Proteomes" id="UP001370490">
    <property type="component" value="Unassembled WGS sequence"/>
</dbReference>
<protein>
    <submittedName>
        <fullName evidence="2">Uncharacterized protein</fullName>
    </submittedName>
</protein>